<dbReference type="EMBL" id="JAENIG010000011">
    <property type="protein sequence ID" value="MBK1856261.1"/>
    <property type="molecule type" value="Genomic_DNA"/>
</dbReference>
<dbReference type="PANTHER" id="PTHR35609:SF1">
    <property type="entry name" value="MACRO DOMAIN-CONTAINING PROTEIN"/>
    <property type="match status" value="1"/>
</dbReference>
<sequence length="329" mass="34878">MTWFEELTGFAETESDAVRANLECSGAEIRSRVNGGRWTCGTLELASLADLRQRACKWVDGSAPRVRQLVANVQNLHADPQNAGALFQVASQFNLLEMISSQVTPEQGVGIYGQDFTQGPACAIAAGAGTIYRHYFADIHGQIGQTATRQLDALAGLGAALGNVSDRLWTMQNGYALASASGLVEISTVLDRATSAERETLKGHLQVGFQRSTQVTIRSCSHLVSQVYASALPVAYSSHAPAAWSGFARLVLEAAYEATLCAAQINAAETGNRSVYLTLLGGGAFGNSEAWIIDAIDRALRSKFSAGLDIQLVSYGSANPALDVLTMAS</sequence>
<dbReference type="PANTHER" id="PTHR35609">
    <property type="entry name" value="MACRO DOMAIN-CONTAINING PROTEIN"/>
    <property type="match status" value="1"/>
</dbReference>
<organism evidence="1 2">
    <name type="scientific">Oceaniferula flava</name>
    <dbReference type="NCBI Taxonomy" id="2800421"/>
    <lineage>
        <taxon>Bacteria</taxon>
        <taxon>Pseudomonadati</taxon>
        <taxon>Verrucomicrobiota</taxon>
        <taxon>Verrucomicrobiia</taxon>
        <taxon>Verrucomicrobiales</taxon>
        <taxon>Verrucomicrobiaceae</taxon>
        <taxon>Oceaniferula</taxon>
    </lineage>
</organism>
<protein>
    <submittedName>
        <fullName evidence="1">Uncharacterized protein</fullName>
    </submittedName>
</protein>
<comment type="caution">
    <text evidence="1">The sequence shown here is derived from an EMBL/GenBank/DDBJ whole genome shotgun (WGS) entry which is preliminary data.</text>
</comment>
<proteinExistence type="predicted"/>
<keyword evidence="2" id="KW-1185">Reference proteome</keyword>
<gene>
    <name evidence="1" type="ORF">JIN83_14915</name>
</gene>
<name>A0AAE2SDH9_9BACT</name>
<evidence type="ECO:0000313" key="2">
    <source>
        <dbReference type="Proteomes" id="UP000634206"/>
    </source>
</evidence>
<dbReference type="AlphaFoldDB" id="A0AAE2SDH9"/>
<evidence type="ECO:0000313" key="1">
    <source>
        <dbReference type="EMBL" id="MBK1856261.1"/>
    </source>
</evidence>
<reference evidence="1" key="1">
    <citation type="submission" date="2021-01" db="EMBL/GenBank/DDBJ databases">
        <title>Modified the classification status of verrucomicrobia.</title>
        <authorList>
            <person name="Feng X."/>
        </authorList>
    </citation>
    <scope>NUCLEOTIDE SEQUENCE</scope>
    <source>
        <strain evidence="1">5K15</strain>
    </source>
</reference>
<dbReference type="Proteomes" id="UP000634206">
    <property type="component" value="Unassembled WGS sequence"/>
</dbReference>
<dbReference type="RefSeq" id="WP_309490880.1">
    <property type="nucleotide sequence ID" value="NZ_JAENIG010000011.1"/>
</dbReference>
<accession>A0AAE2SDH9</accession>